<dbReference type="EMBL" id="JAMQYH010000005">
    <property type="protein sequence ID" value="KAJ1686369.1"/>
    <property type="molecule type" value="Genomic_DNA"/>
</dbReference>
<name>A0A9Q0HGW2_9POAL</name>
<dbReference type="InterPro" id="IPR039324">
    <property type="entry name" value="SHW1"/>
</dbReference>
<keyword evidence="1" id="KW-0812">Transmembrane</keyword>
<evidence type="ECO:0000256" key="1">
    <source>
        <dbReference type="SAM" id="Phobius"/>
    </source>
</evidence>
<dbReference type="PANTHER" id="PTHR35474:SF1">
    <property type="entry name" value="ATP PHOSPHORIBOSYLTRANSFERASE REGULATORY SUBUNIT"/>
    <property type="match status" value="1"/>
</dbReference>
<sequence length="197" mass="22632">MASSSLYFLSIPASSPSTSTVRSIPNPLLPTRFHRTNLKAFSSRRSPYDAVVVTPDARAWVGSRYDRGENVDLDYESEDEEEKEEDRSLDLLVQFLYNVFKNISRKVRRAVRSVLPPSFPTKLVRFSVNGVLILTFLWILKALLEVVCTFGSMVFLSILLVRGIWSGVTYIRNNQYYYINPIDPDDQDRWSRVQPVS</sequence>
<protein>
    <submittedName>
        <fullName evidence="2">Uncharacterized protein</fullName>
    </submittedName>
</protein>
<feature type="transmembrane region" description="Helical" evidence="1">
    <location>
        <begin position="150"/>
        <end position="171"/>
    </location>
</feature>
<evidence type="ECO:0000313" key="3">
    <source>
        <dbReference type="Proteomes" id="UP001151287"/>
    </source>
</evidence>
<dbReference type="AlphaFoldDB" id="A0A9Q0HGW2"/>
<evidence type="ECO:0000313" key="2">
    <source>
        <dbReference type="EMBL" id="KAJ1686369.1"/>
    </source>
</evidence>
<keyword evidence="1" id="KW-0472">Membrane</keyword>
<dbReference type="GO" id="GO:0010100">
    <property type="term" value="P:negative regulation of photomorphogenesis"/>
    <property type="evidence" value="ECO:0007669"/>
    <property type="project" value="InterPro"/>
</dbReference>
<organism evidence="2 3">
    <name type="scientific">Rhynchospora breviuscula</name>
    <dbReference type="NCBI Taxonomy" id="2022672"/>
    <lineage>
        <taxon>Eukaryota</taxon>
        <taxon>Viridiplantae</taxon>
        <taxon>Streptophyta</taxon>
        <taxon>Embryophyta</taxon>
        <taxon>Tracheophyta</taxon>
        <taxon>Spermatophyta</taxon>
        <taxon>Magnoliopsida</taxon>
        <taxon>Liliopsida</taxon>
        <taxon>Poales</taxon>
        <taxon>Cyperaceae</taxon>
        <taxon>Cyperoideae</taxon>
        <taxon>Rhynchosporeae</taxon>
        <taxon>Rhynchospora</taxon>
    </lineage>
</organism>
<comment type="caution">
    <text evidence="2">The sequence shown here is derived from an EMBL/GenBank/DDBJ whole genome shotgun (WGS) entry which is preliminary data.</text>
</comment>
<keyword evidence="1" id="KW-1133">Transmembrane helix</keyword>
<gene>
    <name evidence="2" type="ORF">LUZ63_017759</name>
</gene>
<accession>A0A9Q0HGW2</accession>
<dbReference type="OrthoDB" id="1931195at2759"/>
<proteinExistence type="predicted"/>
<dbReference type="Proteomes" id="UP001151287">
    <property type="component" value="Unassembled WGS sequence"/>
</dbReference>
<reference evidence="2" key="1">
    <citation type="journal article" date="2022" name="Cell">
        <title>Repeat-based holocentromeres influence genome architecture and karyotype evolution.</title>
        <authorList>
            <person name="Hofstatter P.G."/>
            <person name="Thangavel G."/>
            <person name="Lux T."/>
            <person name="Neumann P."/>
            <person name="Vondrak T."/>
            <person name="Novak P."/>
            <person name="Zhang M."/>
            <person name="Costa L."/>
            <person name="Castellani M."/>
            <person name="Scott A."/>
            <person name="Toegelov H."/>
            <person name="Fuchs J."/>
            <person name="Mata-Sucre Y."/>
            <person name="Dias Y."/>
            <person name="Vanzela A.L.L."/>
            <person name="Huettel B."/>
            <person name="Almeida C.C.S."/>
            <person name="Simkova H."/>
            <person name="Souza G."/>
            <person name="Pedrosa-Harand A."/>
            <person name="Macas J."/>
            <person name="Mayer K.F.X."/>
            <person name="Houben A."/>
            <person name="Marques A."/>
        </authorList>
    </citation>
    <scope>NUCLEOTIDE SEQUENCE</scope>
    <source>
        <tissue evidence="2">Leaves</tissue>
    </source>
</reference>
<dbReference type="PANTHER" id="PTHR35474">
    <property type="entry name" value="ATP PHOSPHORIBOSYLTRANSFERASE REGULATORY SUBUNIT"/>
    <property type="match status" value="1"/>
</dbReference>
<keyword evidence="3" id="KW-1185">Reference proteome</keyword>
<dbReference type="GO" id="GO:0009787">
    <property type="term" value="P:regulation of abscisic acid-activated signaling pathway"/>
    <property type="evidence" value="ECO:0007669"/>
    <property type="project" value="InterPro"/>
</dbReference>